<organism evidence="1 2">
    <name type="scientific">Blautia caecimuris</name>
    <dbReference type="NCBI Taxonomy" id="1796615"/>
    <lineage>
        <taxon>Bacteria</taxon>
        <taxon>Bacillati</taxon>
        <taxon>Bacillota</taxon>
        <taxon>Clostridia</taxon>
        <taxon>Lachnospirales</taxon>
        <taxon>Lachnospiraceae</taxon>
        <taxon>Blautia</taxon>
    </lineage>
</organism>
<reference evidence="1 2" key="1">
    <citation type="submission" date="2024-06" db="EMBL/GenBank/DDBJ databases">
        <title>Genomic Encyclopedia of Type Strains, Phase IV (KMG-IV): sequencing the most valuable type-strain genomes for metagenomic binning, comparative biology and taxonomic classification.</title>
        <authorList>
            <person name="Goeker M."/>
        </authorList>
    </citation>
    <scope>NUCLEOTIDE SEQUENCE [LARGE SCALE GENOMIC DNA]</scope>
    <source>
        <strain evidence="1 2">DSM 29492</strain>
    </source>
</reference>
<keyword evidence="1" id="KW-0251">Elongation factor</keyword>
<proteinExistence type="predicted"/>
<dbReference type="RefSeq" id="WP_257465086.1">
    <property type="nucleotide sequence ID" value="NZ_BAABXP010000003.1"/>
</dbReference>
<keyword evidence="1" id="KW-0648">Protein biosynthesis</keyword>
<evidence type="ECO:0000313" key="2">
    <source>
        <dbReference type="Proteomes" id="UP001549106"/>
    </source>
</evidence>
<accession>A0ABV2M4F8</accession>
<keyword evidence="2" id="KW-1185">Reference proteome</keyword>
<dbReference type="EMBL" id="JBEPMJ010000020">
    <property type="protein sequence ID" value="MET3751357.1"/>
    <property type="molecule type" value="Genomic_DNA"/>
</dbReference>
<evidence type="ECO:0000313" key="1">
    <source>
        <dbReference type="EMBL" id="MET3751357.1"/>
    </source>
</evidence>
<name>A0ABV2M4F8_9FIRM</name>
<dbReference type="GO" id="GO:0003746">
    <property type="term" value="F:translation elongation factor activity"/>
    <property type="evidence" value="ECO:0007669"/>
    <property type="project" value="UniProtKB-KW"/>
</dbReference>
<comment type="caution">
    <text evidence="1">The sequence shown here is derived from an EMBL/GenBank/DDBJ whole genome shotgun (WGS) entry which is preliminary data.</text>
</comment>
<protein>
    <submittedName>
        <fullName evidence="1">Transcription elongation factor Elf1</fullName>
    </submittedName>
</protein>
<sequence length="136" mass="15593">MKEYIRIKRYFAANCKVLFSIRIKKKVRLCSAIRVDIIVIDDENGRDKYVTPYLYKTWKEGKQMVYNCFIKCQVCGSITRIRLQVGWQDEHPIVIACGKCGISLIGKVNIGQNTLGVSFSFDNANIVDDSEAEYLV</sequence>
<dbReference type="Proteomes" id="UP001549106">
    <property type="component" value="Unassembled WGS sequence"/>
</dbReference>
<gene>
    <name evidence="1" type="ORF">ABID24_002616</name>
</gene>